<keyword evidence="1" id="KW-0472">Membrane</keyword>
<evidence type="ECO:0000313" key="3">
    <source>
        <dbReference type="Proteomes" id="UP000572680"/>
    </source>
</evidence>
<comment type="caution">
    <text evidence="2">The sequence shown here is derived from an EMBL/GenBank/DDBJ whole genome shotgun (WGS) entry which is preliminary data.</text>
</comment>
<name>A0A7W3QK61_ACTNM</name>
<reference evidence="2 3" key="1">
    <citation type="submission" date="2020-08" db="EMBL/GenBank/DDBJ databases">
        <title>Genomic Encyclopedia of Type Strains, Phase IV (KMG-IV): sequencing the most valuable type-strain genomes for metagenomic binning, comparative biology and taxonomic classification.</title>
        <authorList>
            <person name="Goeker M."/>
        </authorList>
    </citation>
    <scope>NUCLEOTIDE SEQUENCE [LARGE SCALE GENOMIC DNA]</scope>
    <source>
        <strain evidence="2 3">DSM 44197</strain>
    </source>
</reference>
<keyword evidence="3" id="KW-1185">Reference proteome</keyword>
<sequence>MSRDVLRVLTEARPVELDPEARVDEATRTAELARAMAGTRDAHRERARRVRPVWVLGLAGATAAAALVATAVVPDDPAAPRGPAPVALDARTVLLAAADRTAATPEGTGAYWHSRTLHRSHFPVTEGGRRYTIEVTQATDSWTPARPKGKQWSRTQNLGFRPASAADRAAWQKAGSPTRVKVSVPISPKLKRLKPAVYEAAPGKAQVQSSPLVDGDKVYWIGRNVTMRQVRSLPTTPATLRKELLRWYEGHGTESNAPMPRDRWLFEVGGLLVTDLPVTAKTRAAAFRMLADLPGVRSIGKVRDAEGRPGVAVAAVERTPNGVLQRRLVIDPARGAALASETIVLEPAGINAELPPNSLLGSQTFTTTWTDKPLS</sequence>
<dbReference type="Proteomes" id="UP000572680">
    <property type="component" value="Unassembled WGS sequence"/>
</dbReference>
<protein>
    <recommendedName>
        <fullName evidence="4">CU044_5270 family protein</fullName>
    </recommendedName>
</protein>
<dbReference type="RefSeq" id="WP_182842552.1">
    <property type="nucleotide sequence ID" value="NZ_JACJIA010000002.1"/>
</dbReference>
<accession>A0A7W3QK61</accession>
<dbReference type="AlphaFoldDB" id="A0A7W3QK61"/>
<proteinExistence type="predicted"/>
<keyword evidence="1" id="KW-1133">Transmembrane helix</keyword>
<gene>
    <name evidence="2" type="ORF">HNR61_001694</name>
</gene>
<feature type="transmembrane region" description="Helical" evidence="1">
    <location>
        <begin position="53"/>
        <end position="73"/>
    </location>
</feature>
<organism evidence="2 3">
    <name type="scientific">Actinomadura namibiensis</name>
    <dbReference type="NCBI Taxonomy" id="182080"/>
    <lineage>
        <taxon>Bacteria</taxon>
        <taxon>Bacillati</taxon>
        <taxon>Actinomycetota</taxon>
        <taxon>Actinomycetes</taxon>
        <taxon>Streptosporangiales</taxon>
        <taxon>Thermomonosporaceae</taxon>
        <taxon>Actinomadura</taxon>
    </lineage>
</organism>
<dbReference type="InterPro" id="IPR047789">
    <property type="entry name" value="CU044_5270-like"/>
</dbReference>
<dbReference type="EMBL" id="JACJIA010000002">
    <property type="protein sequence ID" value="MBA8950081.1"/>
    <property type="molecule type" value="Genomic_DNA"/>
</dbReference>
<evidence type="ECO:0000313" key="2">
    <source>
        <dbReference type="EMBL" id="MBA8950081.1"/>
    </source>
</evidence>
<evidence type="ECO:0000256" key="1">
    <source>
        <dbReference type="SAM" id="Phobius"/>
    </source>
</evidence>
<evidence type="ECO:0008006" key="4">
    <source>
        <dbReference type="Google" id="ProtNLM"/>
    </source>
</evidence>
<keyword evidence="1" id="KW-0812">Transmembrane</keyword>
<dbReference type="NCBIfam" id="NF038083">
    <property type="entry name" value="CU044_5270_fam"/>
    <property type="match status" value="1"/>
</dbReference>